<evidence type="ECO:0000313" key="1">
    <source>
        <dbReference type="EMBL" id="GEQ14292.1"/>
    </source>
</evidence>
<dbReference type="SFLD" id="SFLDG01129">
    <property type="entry name" value="C1.5:_HAD__Beta-PGM__Phosphata"/>
    <property type="match status" value="1"/>
</dbReference>
<dbReference type="InterPro" id="IPR006439">
    <property type="entry name" value="HAD-SF_hydro_IA"/>
</dbReference>
<dbReference type="Pfam" id="PF00702">
    <property type="entry name" value="Hydrolase"/>
    <property type="match status" value="1"/>
</dbReference>
<dbReference type="NCBIfam" id="TIGR01509">
    <property type="entry name" value="HAD-SF-IA-v3"/>
    <property type="match status" value="1"/>
</dbReference>
<organism evidence="1 2">
    <name type="scientific">Knoellia locipacati</name>
    <dbReference type="NCBI Taxonomy" id="882824"/>
    <lineage>
        <taxon>Bacteria</taxon>
        <taxon>Bacillati</taxon>
        <taxon>Actinomycetota</taxon>
        <taxon>Actinomycetes</taxon>
        <taxon>Micrococcales</taxon>
        <taxon>Intrasporangiaceae</taxon>
        <taxon>Knoellia</taxon>
    </lineage>
</organism>
<keyword evidence="2" id="KW-1185">Reference proteome</keyword>
<dbReference type="PANTHER" id="PTHR43611">
    <property type="entry name" value="ALPHA-D-GLUCOSE 1-PHOSPHATE PHOSPHATASE"/>
    <property type="match status" value="1"/>
</dbReference>
<evidence type="ECO:0000313" key="2">
    <source>
        <dbReference type="Proteomes" id="UP000321793"/>
    </source>
</evidence>
<sequence length="216" mass="23789">MTTAADVSVDARPLHSARPVRVMLWDADGVLQHPRHEWRPRLESWGGPGFAEALFEAEIPALRGEEPFRESLARLLRARPEVTVGVDDLLELWEQVDLDDAAVRLVREVAGSGVSCALATNQQDHRKAFLRRTFGYDEVFARSFYSCDLGARKPEPEYFERVLASLGVAPEDAGEVGFVDDSLPNVETALGMGIRAVHHDPASGVDGLRSVLGWST</sequence>
<dbReference type="OrthoDB" id="9797415at2"/>
<dbReference type="InterPro" id="IPR036412">
    <property type="entry name" value="HAD-like_sf"/>
</dbReference>
<name>A0A512T258_9MICO</name>
<comment type="caution">
    <text evidence="1">The sequence shown here is derived from an EMBL/GenBank/DDBJ whole genome shotgun (WGS) entry which is preliminary data.</text>
</comment>
<accession>A0A512T258</accession>
<dbReference type="InterPro" id="IPR023214">
    <property type="entry name" value="HAD_sf"/>
</dbReference>
<dbReference type="Proteomes" id="UP000321793">
    <property type="component" value="Unassembled WGS sequence"/>
</dbReference>
<dbReference type="SUPFAM" id="SSF56784">
    <property type="entry name" value="HAD-like"/>
    <property type="match status" value="1"/>
</dbReference>
<reference evidence="1 2" key="1">
    <citation type="submission" date="2019-07" db="EMBL/GenBank/DDBJ databases">
        <title>Whole genome shotgun sequence of Knoellia locipacati NBRC 109775.</title>
        <authorList>
            <person name="Hosoyama A."/>
            <person name="Uohara A."/>
            <person name="Ohji S."/>
            <person name="Ichikawa N."/>
        </authorList>
    </citation>
    <scope>NUCLEOTIDE SEQUENCE [LARGE SCALE GENOMIC DNA]</scope>
    <source>
        <strain evidence="1 2">NBRC 109775</strain>
    </source>
</reference>
<proteinExistence type="predicted"/>
<dbReference type="EMBL" id="BKBA01000009">
    <property type="protein sequence ID" value="GEQ14292.1"/>
    <property type="molecule type" value="Genomic_DNA"/>
</dbReference>
<dbReference type="AlphaFoldDB" id="A0A512T258"/>
<dbReference type="Gene3D" id="3.40.50.1000">
    <property type="entry name" value="HAD superfamily/HAD-like"/>
    <property type="match status" value="1"/>
</dbReference>
<dbReference type="RefSeq" id="WP_147065315.1">
    <property type="nucleotide sequence ID" value="NZ_BAABDN010000002.1"/>
</dbReference>
<protein>
    <submittedName>
        <fullName evidence="1">Haloacid dehalogenase</fullName>
    </submittedName>
</protein>
<gene>
    <name evidence="1" type="ORF">KLO01_23390</name>
</gene>
<dbReference type="SFLD" id="SFLDS00003">
    <property type="entry name" value="Haloacid_Dehalogenase"/>
    <property type="match status" value="1"/>
</dbReference>
<dbReference type="PANTHER" id="PTHR43611:SF3">
    <property type="entry name" value="FLAVIN MONONUCLEOTIDE HYDROLASE 1, CHLOROPLATIC"/>
    <property type="match status" value="1"/>
</dbReference>